<name>A0AAV9SD24_9TELE</name>
<evidence type="ECO:0000256" key="1">
    <source>
        <dbReference type="SAM" id="MobiDB-lite"/>
    </source>
</evidence>
<organism evidence="2 3">
    <name type="scientific">Crenichthys baileyi</name>
    <name type="common">White River springfish</name>
    <dbReference type="NCBI Taxonomy" id="28760"/>
    <lineage>
        <taxon>Eukaryota</taxon>
        <taxon>Metazoa</taxon>
        <taxon>Chordata</taxon>
        <taxon>Craniata</taxon>
        <taxon>Vertebrata</taxon>
        <taxon>Euteleostomi</taxon>
        <taxon>Actinopterygii</taxon>
        <taxon>Neopterygii</taxon>
        <taxon>Teleostei</taxon>
        <taxon>Neoteleostei</taxon>
        <taxon>Acanthomorphata</taxon>
        <taxon>Ovalentaria</taxon>
        <taxon>Atherinomorphae</taxon>
        <taxon>Cyprinodontiformes</taxon>
        <taxon>Goodeidae</taxon>
        <taxon>Crenichthys</taxon>
    </lineage>
</organism>
<keyword evidence="3" id="KW-1185">Reference proteome</keyword>
<reference evidence="2 3" key="1">
    <citation type="submission" date="2021-06" db="EMBL/GenBank/DDBJ databases">
        <authorList>
            <person name="Palmer J.M."/>
        </authorList>
    </citation>
    <scope>NUCLEOTIDE SEQUENCE [LARGE SCALE GENOMIC DNA]</scope>
    <source>
        <strain evidence="2 3">MEX-2019</strain>
        <tissue evidence="2">Muscle</tissue>
    </source>
</reference>
<proteinExistence type="predicted"/>
<feature type="region of interest" description="Disordered" evidence="1">
    <location>
        <begin position="1"/>
        <end position="80"/>
    </location>
</feature>
<sequence length="158" mass="18045">MVQPAKQGEPTTSSPGPRDLPGHQVLPATRPLLSTRTYPNPSSPNHWPTHHARDAEGAPPHSVHKKPHHQEPQQTPSRLGTKRQLLLQGHCRSLVNKTYFMMNAILPKVFVCLLLHVYELCHIFFVYKVQFVDRPTIPSNSSFNYSVNIFLRFRCVYS</sequence>
<dbReference type="EMBL" id="JAHHUM010000584">
    <property type="protein sequence ID" value="KAK5619200.1"/>
    <property type="molecule type" value="Genomic_DNA"/>
</dbReference>
<gene>
    <name evidence="2" type="ORF">CRENBAI_022197</name>
</gene>
<dbReference type="Proteomes" id="UP001311232">
    <property type="component" value="Unassembled WGS sequence"/>
</dbReference>
<accession>A0AAV9SD24</accession>
<evidence type="ECO:0000313" key="2">
    <source>
        <dbReference type="EMBL" id="KAK5619200.1"/>
    </source>
</evidence>
<protein>
    <submittedName>
        <fullName evidence="2">Uncharacterized protein</fullName>
    </submittedName>
</protein>
<evidence type="ECO:0000313" key="3">
    <source>
        <dbReference type="Proteomes" id="UP001311232"/>
    </source>
</evidence>
<dbReference type="AlphaFoldDB" id="A0AAV9SD24"/>
<feature type="compositionally biased region" description="Polar residues" evidence="1">
    <location>
        <begin position="32"/>
        <end position="46"/>
    </location>
</feature>
<comment type="caution">
    <text evidence="2">The sequence shown here is derived from an EMBL/GenBank/DDBJ whole genome shotgun (WGS) entry which is preliminary data.</text>
</comment>